<dbReference type="Pfam" id="PF13199">
    <property type="entry name" value="Glyco_hydro_66"/>
    <property type="match status" value="1"/>
</dbReference>
<dbReference type="InterPro" id="IPR013780">
    <property type="entry name" value="Glyco_hydro_b"/>
</dbReference>
<comment type="similarity">
    <text evidence="1">Belongs to the glycosyl hydrolase 66 family.</text>
</comment>
<protein>
    <submittedName>
        <fullName evidence="3">Dextranase</fullName>
        <ecNumber evidence="3">3.2.1.11</ecNumber>
    </submittedName>
</protein>
<dbReference type="Gene3D" id="3.20.20.80">
    <property type="entry name" value="Glycosidases"/>
    <property type="match status" value="1"/>
</dbReference>
<dbReference type="Gene3D" id="2.60.40.1180">
    <property type="entry name" value="Golgi alpha-mannosidase II"/>
    <property type="match status" value="1"/>
</dbReference>
<dbReference type="CDD" id="cd14745">
    <property type="entry name" value="GH66"/>
    <property type="match status" value="1"/>
</dbReference>
<evidence type="ECO:0000256" key="1">
    <source>
        <dbReference type="ARBA" id="ARBA00010837"/>
    </source>
</evidence>
<evidence type="ECO:0000313" key="4">
    <source>
        <dbReference type="Proteomes" id="UP001223886"/>
    </source>
</evidence>
<name>A0ABT9M579_9THEO</name>
<dbReference type="InterPro" id="IPR013783">
    <property type="entry name" value="Ig-like_fold"/>
</dbReference>
<proteinExistence type="inferred from homology"/>
<organism evidence="3 4">
    <name type="scientific">Thermoanaerobacter pentosaceus</name>
    <dbReference type="NCBI Taxonomy" id="694059"/>
    <lineage>
        <taxon>Bacteria</taxon>
        <taxon>Bacillati</taxon>
        <taxon>Bacillota</taxon>
        <taxon>Clostridia</taxon>
        <taxon>Thermoanaerobacterales</taxon>
        <taxon>Thermoanaerobacteraceae</taxon>
        <taxon>Thermoanaerobacter</taxon>
    </lineage>
</organism>
<dbReference type="EMBL" id="JAURUP010000019">
    <property type="protein sequence ID" value="MDP9751287.1"/>
    <property type="molecule type" value="Genomic_DNA"/>
</dbReference>
<sequence>MKIKDVYPSKSQYRPGEKVEIIATFEVTDDLGNYTVSCTVLNFHDILYKTEKELKLHDEKVVFEFNIEKNEKEMMGFGVEVDLYRNNEKIDSLSTSFDITESWKLAPRYGFLSDFFDRDENDDKDLVQLNKYHINVVQFYDWMYRHHELLPPTSSFDDPLGRNLLIDVVKQKINYAHKFGMTAIAYGAVYGCEKEFYDKHKDWALYKNDGTVFDLINLIYIMDISKESGWHDHIISEFLKAIKFGFDGIHMDQYGFPKEALSIAGGVKKIRRLRNEFPVLINDTREYIEKNGYKPALIFNAVNNWPIDTVASAKQDVVYIEVWSPNDTYQDLYNLITNAKKYAPDKQVILAAYMEPFSKRSNIPVEYAENATIMAMATIFASGGFHLLLGELNGILTEAYYPNYTMIDNEKFIRDLRNYYDFIVRYEELLYDFNIVDNTMAHTGGINGEYVFKGAKFSPKAEKDSVWTLIKEKPGYKIIHFINFTGLESTKWNEGKEKRSKIINNIEVIALVVEKVKGVYLASPDIDSGKPKKLDYEYVPHEHGKAIRFVIPQLRVWDMVYIVCES</sequence>
<keyword evidence="2" id="KW-0732">Signal</keyword>
<reference evidence="3 4" key="1">
    <citation type="submission" date="2023-07" db="EMBL/GenBank/DDBJ databases">
        <title>Genomic Encyclopedia of Type Strains, Phase IV (KMG-IV): sequencing the most valuable type-strain genomes for metagenomic binning, comparative biology and taxonomic classification.</title>
        <authorList>
            <person name="Goeker M."/>
        </authorList>
    </citation>
    <scope>NUCLEOTIDE SEQUENCE [LARGE SCALE GENOMIC DNA]</scope>
    <source>
        <strain evidence="3 4">DSM 25963</strain>
    </source>
</reference>
<accession>A0ABT9M579</accession>
<dbReference type="EC" id="3.2.1.11" evidence="3"/>
<dbReference type="GO" id="GO:0033904">
    <property type="term" value="F:dextranase activity"/>
    <property type="evidence" value="ECO:0007669"/>
    <property type="project" value="UniProtKB-EC"/>
</dbReference>
<keyword evidence="4" id="KW-1185">Reference proteome</keyword>
<gene>
    <name evidence="3" type="ORF">J2S24_001796</name>
</gene>
<dbReference type="Proteomes" id="UP001223886">
    <property type="component" value="Unassembled WGS sequence"/>
</dbReference>
<evidence type="ECO:0000256" key="2">
    <source>
        <dbReference type="ARBA" id="ARBA00022729"/>
    </source>
</evidence>
<comment type="caution">
    <text evidence="3">The sequence shown here is derived from an EMBL/GenBank/DDBJ whole genome shotgun (WGS) entry which is preliminary data.</text>
</comment>
<dbReference type="Gene3D" id="2.60.40.10">
    <property type="entry name" value="Immunoglobulins"/>
    <property type="match status" value="1"/>
</dbReference>
<evidence type="ECO:0000313" key="3">
    <source>
        <dbReference type="EMBL" id="MDP9751287.1"/>
    </source>
</evidence>
<keyword evidence="3" id="KW-0378">Hydrolase</keyword>
<keyword evidence="3" id="KW-0326">Glycosidase</keyword>
<dbReference type="InterPro" id="IPR025092">
    <property type="entry name" value="Glyco_hydro_66"/>
</dbReference>